<dbReference type="Proteomes" id="UP001266305">
    <property type="component" value="Unassembled WGS sequence"/>
</dbReference>
<accession>A0ABQ9WBT4</accession>
<name>A0ABQ9WBT4_SAGOE</name>
<gene>
    <name evidence="1" type="ORF">P7K49_000499</name>
</gene>
<comment type="caution">
    <text evidence="1">The sequence shown here is derived from an EMBL/GenBank/DDBJ whole genome shotgun (WGS) entry which is preliminary data.</text>
</comment>
<evidence type="ECO:0000313" key="2">
    <source>
        <dbReference type="Proteomes" id="UP001266305"/>
    </source>
</evidence>
<proteinExistence type="predicted"/>
<sequence length="80" mass="9207">MDVAARPVTVLHTLLQKDPRLTSFQTYIKKTREVVCYACSHRLADLPPLTESQETTQSDPYKLDFGLKPEHSYVYKLLIP</sequence>
<protein>
    <submittedName>
        <fullName evidence="1">Uncharacterized protein</fullName>
    </submittedName>
</protein>
<organism evidence="1 2">
    <name type="scientific">Saguinus oedipus</name>
    <name type="common">Cotton-top tamarin</name>
    <name type="synonym">Oedipomidas oedipus</name>
    <dbReference type="NCBI Taxonomy" id="9490"/>
    <lineage>
        <taxon>Eukaryota</taxon>
        <taxon>Metazoa</taxon>
        <taxon>Chordata</taxon>
        <taxon>Craniata</taxon>
        <taxon>Vertebrata</taxon>
        <taxon>Euteleostomi</taxon>
        <taxon>Mammalia</taxon>
        <taxon>Eutheria</taxon>
        <taxon>Euarchontoglires</taxon>
        <taxon>Primates</taxon>
        <taxon>Haplorrhini</taxon>
        <taxon>Platyrrhini</taxon>
        <taxon>Cebidae</taxon>
        <taxon>Callitrichinae</taxon>
        <taxon>Saguinus</taxon>
    </lineage>
</organism>
<evidence type="ECO:0000313" key="1">
    <source>
        <dbReference type="EMBL" id="KAK2119113.1"/>
    </source>
</evidence>
<reference evidence="1 2" key="1">
    <citation type="submission" date="2023-05" db="EMBL/GenBank/DDBJ databases">
        <title>B98-5 Cell Line De Novo Hybrid Assembly: An Optical Mapping Approach.</title>
        <authorList>
            <person name="Kananen K."/>
            <person name="Auerbach J.A."/>
            <person name="Kautto E."/>
            <person name="Blachly J.S."/>
        </authorList>
    </citation>
    <scope>NUCLEOTIDE SEQUENCE [LARGE SCALE GENOMIC DNA]</scope>
    <source>
        <strain evidence="1">B95-8</strain>
        <tissue evidence="1">Cell line</tissue>
    </source>
</reference>
<keyword evidence="2" id="KW-1185">Reference proteome</keyword>
<dbReference type="EMBL" id="JASSZA010000001">
    <property type="protein sequence ID" value="KAK2119113.1"/>
    <property type="molecule type" value="Genomic_DNA"/>
</dbReference>